<organism evidence="1">
    <name type="scientific">Pseudoalteromonas translucida KMM 520</name>
    <dbReference type="NCBI Taxonomy" id="1315283"/>
    <lineage>
        <taxon>Bacteria</taxon>
        <taxon>Pseudomonadati</taxon>
        <taxon>Pseudomonadota</taxon>
        <taxon>Gammaproteobacteria</taxon>
        <taxon>Alteromonadales</taxon>
        <taxon>Pseudoalteromonadaceae</taxon>
        <taxon>Pseudoalteromonas</taxon>
    </lineage>
</organism>
<dbReference type="AlphaFoldDB" id="A0A0U2X4B7"/>
<evidence type="ECO:0000313" key="1">
    <source>
        <dbReference type="EMBL" id="ALS33650.1"/>
    </source>
</evidence>
<accession>A0A0U2X4B7</accession>
<sequence length="43" mass="4556">MTTIGVISIAYANPANINQVHTEKLKKNSLLIPAPLLIDLVAG</sequence>
<dbReference type="EMBL" id="CP011034">
    <property type="protein sequence ID" value="ALS33650.1"/>
    <property type="molecule type" value="Genomic_DNA"/>
</dbReference>
<dbReference type="KEGG" id="ptn:PTRA_a2576"/>
<protein>
    <submittedName>
        <fullName evidence="1">Uncharacterized protein</fullName>
    </submittedName>
</protein>
<reference evidence="1 2" key="1">
    <citation type="submission" date="2015-03" db="EMBL/GenBank/DDBJ databases">
        <authorList>
            <person name="Murphy D."/>
        </authorList>
    </citation>
    <scope>NUCLEOTIDE SEQUENCE [LARGE SCALE GENOMIC DNA]</scope>
    <source>
        <strain evidence="1 2">KMM 520</strain>
    </source>
</reference>
<name>A0A0U2X4B7_9GAMM</name>
<evidence type="ECO:0000313" key="2">
    <source>
        <dbReference type="Proteomes" id="UP000065261"/>
    </source>
</evidence>
<gene>
    <name evidence="1" type="ORF">PTRA_a2576</name>
</gene>
<proteinExistence type="predicted"/>
<dbReference type="Proteomes" id="UP000065261">
    <property type="component" value="Chromosome I"/>
</dbReference>